<name>A0A0B6ZJN4_9EUPU</name>
<dbReference type="InterPro" id="IPR025714">
    <property type="entry name" value="Methyltranfer_dom"/>
</dbReference>
<protein>
    <recommendedName>
        <fullName evidence="1">Methyltransferase domain-containing protein</fullName>
    </recommendedName>
</protein>
<dbReference type="PANTHER" id="PTHR32026:SF10">
    <property type="entry name" value="METHYLTRANSFERASE-LIKE PROTEIN 24-RELATED"/>
    <property type="match status" value="1"/>
</dbReference>
<gene>
    <name evidence="2" type="primary">ORF66965</name>
    <name evidence="3" type="synonym">ORF66971</name>
</gene>
<dbReference type="InterPro" id="IPR029063">
    <property type="entry name" value="SAM-dependent_MTases_sf"/>
</dbReference>
<dbReference type="EMBL" id="HACG01021747">
    <property type="protein sequence ID" value="CEK68612.1"/>
    <property type="molecule type" value="Transcribed_RNA"/>
</dbReference>
<accession>A0A0B6ZJN4</accession>
<dbReference type="InterPro" id="IPR026913">
    <property type="entry name" value="METTL24"/>
</dbReference>
<evidence type="ECO:0000313" key="3">
    <source>
        <dbReference type="EMBL" id="CEK68613.1"/>
    </source>
</evidence>
<organism evidence="2">
    <name type="scientific">Arion vulgaris</name>
    <dbReference type="NCBI Taxonomy" id="1028688"/>
    <lineage>
        <taxon>Eukaryota</taxon>
        <taxon>Metazoa</taxon>
        <taxon>Spiralia</taxon>
        <taxon>Lophotrochozoa</taxon>
        <taxon>Mollusca</taxon>
        <taxon>Gastropoda</taxon>
        <taxon>Heterobranchia</taxon>
        <taxon>Euthyneura</taxon>
        <taxon>Panpulmonata</taxon>
        <taxon>Eupulmonata</taxon>
        <taxon>Stylommatophora</taxon>
        <taxon>Helicina</taxon>
        <taxon>Arionoidea</taxon>
        <taxon>Arionidae</taxon>
        <taxon>Arion</taxon>
    </lineage>
</organism>
<evidence type="ECO:0000313" key="2">
    <source>
        <dbReference type="EMBL" id="CEK68612.1"/>
    </source>
</evidence>
<dbReference type="AlphaFoldDB" id="A0A0B6ZJN4"/>
<evidence type="ECO:0000259" key="1">
    <source>
        <dbReference type="Pfam" id="PF13383"/>
    </source>
</evidence>
<dbReference type="SUPFAM" id="SSF53335">
    <property type="entry name" value="S-adenosyl-L-methionine-dependent methyltransferases"/>
    <property type="match status" value="1"/>
</dbReference>
<dbReference type="Pfam" id="PF13383">
    <property type="entry name" value="Methyltransf_22"/>
    <property type="match status" value="1"/>
</dbReference>
<dbReference type="PANTHER" id="PTHR32026">
    <property type="entry name" value="METHYLTRANSFERASE-LIKE PROTEIN 24"/>
    <property type="match status" value="1"/>
</dbReference>
<reference evidence="2" key="1">
    <citation type="submission" date="2014-12" db="EMBL/GenBank/DDBJ databases">
        <title>Insight into the proteome of Arion vulgaris.</title>
        <authorList>
            <person name="Aradska J."/>
            <person name="Bulat T."/>
            <person name="Smidak R."/>
            <person name="Sarate P."/>
            <person name="Gangsoo J."/>
            <person name="Sialana F."/>
            <person name="Bilban M."/>
            <person name="Lubec G."/>
        </authorList>
    </citation>
    <scope>NUCLEOTIDE SEQUENCE</scope>
    <source>
        <tissue evidence="2">Skin</tissue>
    </source>
</reference>
<sequence length="369" mass="42370">MIRRFKCIIIAACALVLMALVVLQFKGHSISTIRESISVFHTQEVQSNNSTPSIPVTPAPVLYFTTAPIHNPVPSDNVLQQMSHKDLQVFYHSYINSPQTTCSKVERMGKLTDGGWEFCDENLYRPPKGDCLVYSFGINFDFSYDDDMAAYGCEVHAFDPSMNTAPNLHGDRVYFHPTGVGAKNTTISIAPKYEEWQLYTIGSHRRILQHAPEQRQLHTVKMDVEGYELDSLMTALDEGSLSDVRQLSFETHVAWGRFDPTKDNYIQFLRLLRKVYEKGFRIYLTHRNYVYSAFDSLLEKGKKRAYCHEIHTINSNFKNVINADGSVVGDGAVSDDKRRERHNQQMQLLSKEQQWYSKRQAQKRQQPKA</sequence>
<feature type="domain" description="Methyltransferase" evidence="1">
    <location>
        <begin position="85"/>
        <end position="259"/>
    </location>
</feature>
<dbReference type="EMBL" id="HACG01021748">
    <property type="protein sequence ID" value="CEK68613.1"/>
    <property type="molecule type" value="Transcribed_RNA"/>
</dbReference>
<proteinExistence type="predicted"/>